<keyword evidence="1" id="KW-0472">Membrane</keyword>
<name>A0A9P6CJX0_9AGAR</name>
<dbReference type="Pfam" id="PF20151">
    <property type="entry name" value="DUF6533"/>
    <property type="match status" value="1"/>
</dbReference>
<comment type="caution">
    <text evidence="3">The sequence shown here is derived from an EMBL/GenBank/DDBJ whole genome shotgun (WGS) entry which is preliminary data.</text>
</comment>
<dbReference type="AlphaFoldDB" id="A0A9P6CJX0"/>
<feature type="transmembrane region" description="Helical" evidence="1">
    <location>
        <begin position="87"/>
        <end position="109"/>
    </location>
</feature>
<protein>
    <recommendedName>
        <fullName evidence="2">DUF6533 domain-containing protein</fullName>
    </recommendedName>
</protein>
<dbReference type="Proteomes" id="UP000807353">
    <property type="component" value="Unassembled WGS sequence"/>
</dbReference>
<evidence type="ECO:0000313" key="4">
    <source>
        <dbReference type="Proteomes" id="UP000807353"/>
    </source>
</evidence>
<feature type="domain" description="DUF6533" evidence="2">
    <location>
        <begin position="14"/>
        <end position="61"/>
    </location>
</feature>
<reference evidence="3" key="1">
    <citation type="submission" date="2020-11" db="EMBL/GenBank/DDBJ databases">
        <authorList>
            <consortium name="DOE Joint Genome Institute"/>
            <person name="Ahrendt S."/>
            <person name="Riley R."/>
            <person name="Andreopoulos W."/>
            <person name="Labutti K."/>
            <person name="Pangilinan J."/>
            <person name="Ruiz-Duenas F.J."/>
            <person name="Barrasa J.M."/>
            <person name="Sanchez-Garcia M."/>
            <person name="Camarero S."/>
            <person name="Miyauchi S."/>
            <person name="Serrano A."/>
            <person name="Linde D."/>
            <person name="Babiker R."/>
            <person name="Drula E."/>
            <person name="Ayuso-Fernandez I."/>
            <person name="Pacheco R."/>
            <person name="Padilla G."/>
            <person name="Ferreira P."/>
            <person name="Barriuso J."/>
            <person name="Kellner H."/>
            <person name="Castanera R."/>
            <person name="Alfaro M."/>
            <person name="Ramirez L."/>
            <person name="Pisabarro A.G."/>
            <person name="Kuo A."/>
            <person name="Tritt A."/>
            <person name="Lipzen A."/>
            <person name="He G."/>
            <person name="Yan M."/>
            <person name="Ng V."/>
            <person name="Cullen D."/>
            <person name="Martin F."/>
            <person name="Rosso M.-N."/>
            <person name="Henrissat B."/>
            <person name="Hibbett D."/>
            <person name="Martinez A.T."/>
            <person name="Grigoriev I.V."/>
        </authorList>
    </citation>
    <scope>NUCLEOTIDE SEQUENCE</scope>
    <source>
        <strain evidence="3">CBS 247.69</strain>
    </source>
</reference>
<dbReference type="InterPro" id="IPR045340">
    <property type="entry name" value="DUF6533"/>
</dbReference>
<organism evidence="3 4">
    <name type="scientific">Collybia nuda</name>
    <dbReference type="NCBI Taxonomy" id="64659"/>
    <lineage>
        <taxon>Eukaryota</taxon>
        <taxon>Fungi</taxon>
        <taxon>Dikarya</taxon>
        <taxon>Basidiomycota</taxon>
        <taxon>Agaricomycotina</taxon>
        <taxon>Agaricomycetes</taxon>
        <taxon>Agaricomycetidae</taxon>
        <taxon>Agaricales</taxon>
        <taxon>Tricholomatineae</taxon>
        <taxon>Clitocybaceae</taxon>
        <taxon>Collybia</taxon>
    </lineage>
</organism>
<evidence type="ECO:0000313" key="3">
    <source>
        <dbReference type="EMBL" id="KAF9463223.1"/>
    </source>
</evidence>
<keyword evidence="4" id="KW-1185">Reference proteome</keyword>
<evidence type="ECO:0000259" key="2">
    <source>
        <dbReference type="Pfam" id="PF20151"/>
    </source>
</evidence>
<feature type="transmembrane region" description="Helical" evidence="1">
    <location>
        <begin position="121"/>
        <end position="140"/>
    </location>
</feature>
<keyword evidence="1" id="KW-1133">Transmembrane helix</keyword>
<sequence length="288" mass="32302">MSAPVNYAVFARNCTSVGALTIVVWEGIANWDLEYKYLTKESRSPPTNIKWLFLYSRYFGIGAQIINCILTGGILSQLPVKTEHCRVWYSFQVIVGRSLLAALEVVLGLRVYVLHGRSFRIALFLAGMIFLGITVSLVYGIGSILEMNYDSDCHARGSPNGPFCVSLSILITHVLLWSLTVQKRNIGAHTGWRKHHVIHAVVHDGAWIMFLMFCTQLTLGQRGLQTHDFQVISASIVPYILLDHLVALNIVFSWPMALISIFCCRLILKMHTIRSPESSPDLEFTTCS</sequence>
<evidence type="ECO:0000256" key="1">
    <source>
        <dbReference type="SAM" id="Phobius"/>
    </source>
</evidence>
<feature type="transmembrane region" description="Helical" evidence="1">
    <location>
        <begin position="160"/>
        <end position="179"/>
    </location>
</feature>
<proteinExistence type="predicted"/>
<keyword evidence="1" id="KW-0812">Transmembrane</keyword>
<accession>A0A9P6CJX0</accession>
<gene>
    <name evidence="3" type="ORF">BDZ94DRAFT_1297996</name>
</gene>
<dbReference type="OrthoDB" id="2637653at2759"/>
<feature type="transmembrane region" description="Helical" evidence="1">
    <location>
        <begin position="239"/>
        <end position="268"/>
    </location>
</feature>
<feature type="transmembrane region" description="Helical" evidence="1">
    <location>
        <begin position="200"/>
        <end position="219"/>
    </location>
</feature>
<dbReference type="EMBL" id="MU150264">
    <property type="protein sequence ID" value="KAF9463223.1"/>
    <property type="molecule type" value="Genomic_DNA"/>
</dbReference>
<feature type="transmembrane region" description="Helical" evidence="1">
    <location>
        <begin position="52"/>
        <end position="75"/>
    </location>
</feature>